<accession>A0A7G9S2M3</accession>
<dbReference type="PROSITE" id="PS00211">
    <property type="entry name" value="ABC_TRANSPORTER_1"/>
    <property type="match status" value="1"/>
</dbReference>
<dbReference type="RefSeq" id="WP_187554569.1">
    <property type="nucleotide sequence ID" value="NZ_CP060716.1"/>
</dbReference>
<dbReference type="Pfam" id="PF08402">
    <property type="entry name" value="TOBE_2"/>
    <property type="match status" value="1"/>
</dbReference>
<dbReference type="SUPFAM" id="SSF52540">
    <property type="entry name" value="P-loop containing nucleoside triphosphate hydrolases"/>
    <property type="match status" value="1"/>
</dbReference>
<dbReference type="GO" id="GO:0043190">
    <property type="term" value="C:ATP-binding cassette (ABC) transporter complex"/>
    <property type="evidence" value="ECO:0007669"/>
    <property type="project" value="InterPro"/>
</dbReference>
<sequence length="379" mass="41599">MSAVTVKNVRKAYGDHVVLDDVSLEFSEGEFVSLLGPSGCGKTTLLRVIAGLQSFDSGSVEFDGVDMTNVPAQKRGIGMVFQQYSLFPNMTVRKNIAFPLEAARMQRADIERRVDEMVELIGLEKHQHKRPKQLSGGQQQRVALARALAPRPRILLLDEPLSALDAQVRSRLRDQIRDIQKEVGITTIFVTHDQTEAFAMSDRIVLMGSSGILQVAEPAEIYARPSHREGANFIGRRNDIKVVASEGRLRWEGLFDLPSPVPDGEKVRCSFRAESVNVTLAGGARRSNSVVNEWAEARWVPARVRTRTYLGSTSSLKLQLAGEEKLKAVVTGSLAVHIEDDSAVDVSVDAKDINVYSKGRLVAVGSEQVMETYEGATAA</sequence>
<dbReference type="PANTHER" id="PTHR42781">
    <property type="entry name" value="SPERMIDINE/PUTRESCINE IMPORT ATP-BINDING PROTEIN POTA"/>
    <property type="match status" value="1"/>
</dbReference>
<reference evidence="6 7" key="1">
    <citation type="submission" date="2020-08" db="EMBL/GenBank/DDBJ databases">
        <title>Genome sequence of Leucobacter denitrificans KACC 14055T.</title>
        <authorList>
            <person name="Hyun D.-W."/>
            <person name="Bae J.-W."/>
        </authorList>
    </citation>
    <scope>NUCLEOTIDE SEQUENCE [LARGE SCALE GENOMIC DNA]</scope>
    <source>
        <strain evidence="6 7">KACC 14055</strain>
    </source>
</reference>
<evidence type="ECO:0000313" key="6">
    <source>
        <dbReference type="EMBL" id="QNN62098.1"/>
    </source>
</evidence>
<evidence type="ECO:0000313" key="7">
    <source>
        <dbReference type="Proteomes" id="UP000515934"/>
    </source>
</evidence>
<dbReference type="SMART" id="SM00382">
    <property type="entry name" value="AAA"/>
    <property type="match status" value="1"/>
</dbReference>
<dbReference type="InterPro" id="IPR050093">
    <property type="entry name" value="ABC_SmlMolc_Importer"/>
</dbReference>
<dbReference type="Proteomes" id="UP000515934">
    <property type="component" value="Chromosome"/>
</dbReference>
<dbReference type="PROSITE" id="PS50893">
    <property type="entry name" value="ABC_TRANSPORTER_2"/>
    <property type="match status" value="1"/>
</dbReference>
<name>A0A7G9S2M3_9MICO</name>
<dbReference type="AlphaFoldDB" id="A0A7G9S2M3"/>
<dbReference type="KEGG" id="ldn:H9L06_07285"/>
<dbReference type="Pfam" id="PF00005">
    <property type="entry name" value="ABC_tran"/>
    <property type="match status" value="1"/>
</dbReference>
<evidence type="ECO:0000259" key="5">
    <source>
        <dbReference type="PROSITE" id="PS50893"/>
    </source>
</evidence>
<keyword evidence="7" id="KW-1185">Reference proteome</keyword>
<feature type="domain" description="ABC transporter" evidence="5">
    <location>
        <begin position="4"/>
        <end position="234"/>
    </location>
</feature>
<gene>
    <name evidence="6" type="ORF">H9L06_07285</name>
</gene>
<keyword evidence="1" id="KW-0813">Transport</keyword>
<dbReference type="EC" id="7.6.2.9" evidence="4"/>
<dbReference type="InterPro" id="IPR027417">
    <property type="entry name" value="P-loop_NTPase"/>
</dbReference>
<evidence type="ECO:0000256" key="3">
    <source>
        <dbReference type="ARBA" id="ARBA00022840"/>
    </source>
</evidence>
<evidence type="ECO:0000256" key="4">
    <source>
        <dbReference type="ARBA" id="ARBA00066388"/>
    </source>
</evidence>
<dbReference type="InterPro" id="IPR017871">
    <property type="entry name" value="ABC_transporter-like_CS"/>
</dbReference>
<dbReference type="FunFam" id="3.40.50.300:FF:000425">
    <property type="entry name" value="Probable ABC transporter, ATP-binding subunit"/>
    <property type="match status" value="1"/>
</dbReference>
<protein>
    <recommendedName>
        <fullName evidence="4">ABC-type quaternary amine transporter</fullName>
        <ecNumber evidence="4">7.6.2.9</ecNumber>
    </recommendedName>
</protein>
<dbReference type="GO" id="GO:0015418">
    <property type="term" value="F:ABC-type quaternary ammonium compound transporting activity"/>
    <property type="evidence" value="ECO:0007669"/>
    <property type="project" value="UniProtKB-EC"/>
</dbReference>
<dbReference type="EMBL" id="CP060716">
    <property type="protein sequence ID" value="QNN62098.1"/>
    <property type="molecule type" value="Genomic_DNA"/>
</dbReference>
<evidence type="ECO:0000256" key="2">
    <source>
        <dbReference type="ARBA" id="ARBA00022741"/>
    </source>
</evidence>
<dbReference type="GO" id="GO:0016887">
    <property type="term" value="F:ATP hydrolysis activity"/>
    <property type="evidence" value="ECO:0007669"/>
    <property type="project" value="InterPro"/>
</dbReference>
<dbReference type="InterPro" id="IPR013611">
    <property type="entry name" value="Transp-assoc_OB_typ2"/>
</dbReference>
<dbReference type="GO" id="GO:0005524">
    <property type="term" value="F:ATP binding"/>
    <property type="evidence" value="ECO:0007669"/>
    <property type="project" value="UniProtKB-KW"/>
</dbReference>
<dbReference type="Gene3D" id="3.40.50.300">
    <property type="entry name" value="P-loop containing nucleotide triphosphate hydrolases"/>
    <property type="match status" value="1"/>
</dbReference>
<dbReference type="InterPro" id="IPR003439">
    <property type="entry name" value="ABC_transporter-like_ATP-bd"/>
</dbReference>
<dbReference type="InterPro" id="IPR003593">
    <property type="entry name" value="AAA+_ATPase"/>
</dbReference>
<evidence type="ECO:0000256" key="1">
    <source>
        <dbReference type="ARBA" id="ARBA00022448"/>
    </source>
</evidence>
<keyword evidence="2" id="KW-0547">Nucleotide-binding</keyword>
<dbReference type="PANTHER" id="PTHR42781:SF4">
    <property type="entry name" value="SPERMIDINE_PUTRESCINE IMPORT ATP-BINDING PROTEIN POTA"/>
    <property type="match status" value="1"/>
</dbReference>
<organism evidence="6 7">
    <name type="scientific">Leucobacter denitrificans</name>
    <dbReference type="NCBI Taxonomy" id="683042"/>
    <lineage>
        <taxon>Bacteria</taxon>
        <taxon>Bacillati</taxon>
        <taxon>Actinomycetota</taxon>
        <taxon>Actinomycetes</taxon>
        <taxon>Micrococcales</taxon>
        <taxon>Microbacteriaceae</taxon>
        <taxon>Leucobacter</taxon>
    </lineage>
</organism>
<keyword evidence="3 6" id="KW-0067">ATP-binding</keyword>
<proteinExistence type="predicted"/>